<gene>
    <name evidence="1" type="ORF">Rumeso_04389</name>
</gene>
<accession>A0A017HIQ6</accession>
<keyword evidence="2" id="KW-1185">Reference proteome</keyword>
<dbReference type="HOGENOM" id="CLU_2119303_0_0_5"/>
<comment type="caution">
    <text evidence="1">The sequence shown here is derived from an EMBL/GenBank/DDBJ whole genome shotgun (WGS) entry which is preliminary data.</text>
</comment>
<organism evidence="1 2">
    <name type="scientific">Rubellimicrobium mesophilum DSM 19309</name>
    <dbReference type="NCBI Taxonomy" id="442562"/>
    <lineage>
        <taxon>Bacteria</taxon>
        <taxon>Pseudomonadati</taxon>
        <taxon>Pseudomonadota</taxon>
        <taxon>Alphaproteobacteria</taxon>
        <taxon>Rhodobacterales</taxon>
        <taxon>Roseobacteraceae</taxon>
        <taxon>Rubellimicrobium</taxon>
    </lineage>
</organism>
<name>A0A017HIQ6_9RHOB</name>
<dbReference type="EMBL" id="AOSK01000124">
    <property type="protein sequence ID" value="EYD74018.1"/>
    <property type="molecule type" value="Genomic_DNA"/>
</dbReference>
<evidence type="ECO:0000313" key="2">
    <source>
        <dbReference type="Proteomes" id="UP000019666"/>
    </source>
</evidence>
<reference evidence="1 2" key="1">
    <citation type="submission" date="2013-02" db="EMBL/GenBank/DDBJ databases">
        <authorList>
            <person name="Fiebig A."/>
            <person name="Goeker M."/>
            <person name="Klenk H.-P.P."/>
        </authorList>
    </citation>
    <scope>NUCLEOTIDE SEQUENCE [LARGE SCALE GENOMIC DNA]</scope>
    <source>
        <strain evidence="1 2">DSM 19309</strain>
    </source>
</reference>
<sequence>MLQIRIISDDAYESYEGKGERDARGFADAAGSRSSLALLGWKCTGQYDGPWIDGLWNHAEYPDGDGKASVQSDPPVSVVRKTFDIADLGTREEVERAVEAFKGVLRRELGLIVP</sequence>
<dbReference type="AlphaFoldDB" id="A0A017HIQ6"/>
<protein>
    <submittedName>
        <fullName evidence="1">Uncharacterized protein</fullName>
    </submittedName>
</protein>
<proteinExistence type="predicted"/>
<evidence type="ECO:0000313" key="1">
    <source>
        <dbReference type="EMBL" id="EYD74018.1"/>
    </source>
</evidence>
<dbReference type="Proteomes" id="UP000019666">
    <property type="component" value="Unassembled WGS sequence"/>
</dbReference>